<feature type="non-terminal residue" evidence="2">
    <location>
        <position position="1"/>
    </location>
</feature>
<feature type="non-terminal residue" evidence="2">
    <location>
        <position position="115"/>
    </location>
</feature>
<evidence type="ECO:0000313" key="3">
    <source>
        <dbReference type="Proteomes" id="UP000745764"/>
    </source>
</evidence>
<organism evidence="2 3">
    <name type="scientific">Aureobasidium uvarum</name>
    <dbReference type="NCBI Taxonomy" id="2773716"/>
    <lineage>
        <taxon>Eukaryota</taxon>
        <taxon>Fungi</taxon>
        <taxon>Dikarya</taxon>
        <taxon>Ascomycota</taxon>
        <taxon>Pezizomycotina</taxon>
        <taxon>Dothideomycetes</taxon>
        <taxon>Dothideomycetidae</taxon>
        <taxon>Dothideales</taxon>
        <taxon>Saccotheciaceae</taxon>
        <taxon>Aureobasidium</taxon>
    </lineage>
</organism>
<proteinExistence type="predicted"/>
<sequence>NWCLIFFVLFGQLSLLGYAQTCYWPDKSIAETLTSCNSVAKNSHCCGADSLCLDNGGLFCCGMGWNDTSGLCLAESASGNLHPFAIEVGVAILDRTTGATVVNTTTSGTANSTAT</sequence>
<dbReference type="Proteomes" id="UP000745764">
    <property type="component" value="Unassembled WGS sequence"/>
</dbReference>
<feature type="chain" id="PRO_5040172414" description="Secreted protein" evidence="1">
    <location>
        <begin position="20"/>
        <end position="115"/>
    </location>
</feature>
<dbReference type="AlphaFoldDB" id="A0A9N8PVP0"/>
<reference evidence="2" key="1">
    <citation type="submission" date="2020-06" db="EMBL/GenBank/DDBJ databases">
        <authorList>
            <person name="Onetto C."/>
        </authorList>
    </citation>
    <scope>NUCLEOTIDE SEQUENCE</scope>
</reference>
<gene>
    <name evidence="2" type="ORF">AWRI4620_LOCUS7095</name>
</gene>
<keyword evidence="3" id="KW-1185">Reference proteome</keyword>
<accession>A0A9N8PVP0</accession>
<dbReference type="OrthoDB" id="3909804at2759"/>
<evidence type="ECO:0000313" key="2">
    <source>
        <dbReference type="EMBL" id="CAD0112840.1"/>
    </source>
</evidence>
<evidence type="ECO:0000256" key="1">
    <source>
        <dbReference type="SAM" id="SignalP"/>
    </source>
</evidence>
<keyword evidence="1" id="KW-0732">Signal</keyword>
<name>A0A9N8PVP0_9PEZI</name>
<feature type="signal peptide" evidence="1">
    <location>
        <begin position="1"/>
        <end position="19"/>
    </location>
</feature>
<comment type="caution">
    <text evidence="2">The sequence shown here is derived from an EMBL/GenBank/DDBJ whole genome shotgun (WGS) entry which is preliminary data.</text>
</comment>
<evidence type="ECO:0008006" key="4">
    <source>
        <dbReference type="Google" id="ProtNLM"/>
    </source>
</evidence>
<dbReference type="EMBL" id="CAINUL010000015">
    <property type="protein sequence ID" value="CAD0112840.1"/>
    <property type="molecule type" value="Genomic_DNA"/>
</dbReference>
<protein>
    <recommendedName>
        <fullName evidence="4">Secreted protein</fullName>
    </recommendedName>
</protein>